<protein>
    <submittedName>
        <fullName evidence="5">Uncharacterized protein</fullName>
    </submittedName>
</protein>
<dbReference type="Pfam" id="PF01381">
    <property type="entry name" value="HTH_3"/>
    <property type="match status" value="1"/>
</dbReference>
<sequence length="307" mass="34618">MNSFGDRLKSLRKTHRLRQKDLADKLGLAQTTIANYEQNTRFPNEKILKEIADIFEVSVDYLLGRVSSPFINNSNIKSQLVFNFNSVNKSNSLTSLKKKFFNSLINGNKDFASQLILSAVNNGISIKDIYLLVIEPCMNEIGLLWETNKINIADEHYFTEATRSIMSQLHPYISSPNKNNHSIVLFAANGDYHNIGLKMVNDFFEIEGWNTYYLGINIPTQSIIKTILNKKIDILAISVTMPFNINSAENAIHTIRTTTGCENVKIIVGGRAFSHDNKLWKQIGADGYAKNAEEAVKVANKLIQNKI</sequence>
<dbReference type="GO" id="GO:0046872">
    <property type="term" value="F:metal ion binding"/>
    <property type="evidence" value="ECO:0007669"/>
    <property type="project" value="UniProtKB-KW"/>
</dbReference>
<dbReference type="PROSITE" id="PS50943">
    <property type="entry name" value="HTH_CROC1"/>
    <property type="match status" value="1"/>
</dbReference>
<dbReference type="InterPro" id="IPR036724">
    <property type="entry name" value="Cobalamin-bd_sf"/>
</dbReference>
<dbReference type="EMBL" id="ARZA01000091">
    <property type="protein sequence ID" value="EOD01034.1"/>
    <property type="molecule type" value="Genomic_DNA"/>
</dbReference>
<dbReference type="InterPro" id="IPR010982">
    <property type="entry name" value="Lambda_DNA-bd_dom_sf"/>
</dbReference>
<dbReference type="InterPro" id="IPR050554">
    <property type="entry name" value="Met_Synthase/Corrinoid"/>
</dbReference>
<dbReference type="STRING" id="1304284.L21TH_0936"/>
<dbReference type="GO" id="GO:0008705">
    <property type="term" value="F:methionine synthase activity"/>
    <property type="evidence" value="ECO:0007669"/>
    <property type="project" value="TreeGrafter"/>
</dbReference>
<evidence type="ECO:0000256" key="2">
    <source>
        <dbReference type="ARBA" id="ARBA00023285"/>
    </source>
</evidence>
<dbReference type="CDD" id="cd00093">
    <property type="entry name" value="HTH_XRE"/>
    <property type="match status" value="1"/>
</dbReference>
<gene>
    <name evidence="5" type="ORF">L21TH_0936</name>
</gene>
<dbReference type="PATRIC" id="fig|1304284.3.peg.922"/>
<name>R1CWP7_9FIRM</name>
<dbReference type="InterPro" id="IPR003759">
    <property type="entry name" value="Cbl-bd_cap"/>
</dbReference>
<dbReference type="GO" id="GO:0031419">
    <property type="term" value="F:cobalamin binding"/>
    <property type="evidence" value="ECO:0007669"/>
    <property type="project" value="InterPro"/>
</dbReference>
<dbReference type="SMART" id="SM00530">
    <property type="entry name" value="HTH_XRE"/>
    <property type="match status" value="1"/>
</dbReference>
<keyword evidence="2" id="KW-0170">Cobalt</keyword>
<dbReference type="Proteomes" id="UP000013378">
    <property type="component" value="Unassembled WGS sequence"/>
</dbReference>
<dbReference type="Gene3D" id="1.10.1240.10">
    <property type="entry name" value="Methionine synthase domain"/>
    <property type="match status" value="1"/>
</dbReference>
<feature type="domain" description="B12-binding" evidence="4">
    <location>
        <begin position="180"/>
        <end position="307"/>
    </location>
</feature>
<dbReference type="GO" id="GO:0050667">
    <property type="term" value="P:homocysteine metabolic process"/>
    <property type="evidence" value="ECO:0007669"/>
    <property type="project" value="TreeGrafter"/>
</dbReference>
<dbReference type="Gene3D" id="1.10.260.40">
    <property type="entry name" value="lambda repressor-like DNA-binding domains"/>
    <property type="match status" value="1"/>
</dbReference>
<keyword evidence="1" id="KW-0479">Metal-binding</keyword>
<feature type="domain" description="HTH cro/C1-type" evidence="3">
    <location>
        <begin position="8"/>
        <end position="62"/>
    </location>
</feature>
<evidence type="ECO:0000259" key="4">
    <source>
        <dbReference type="PROSITE" id="PS51332"/>
    </source>
</evidence>
<dbReference type="RefSeq" id="WP_006310599.1">
    <property type="nucleotide sequence ID" value="NZ_ARZA01000091.1"/>
</dbReference>
<accession>R1CWP7</accession>
<dbReference type="GO" id="GO:0003677">
    <property type="term" value="F:DNA binding"/>
    <property type="evidence" value="ECO:0007669"/>
    <property type="project" value="InterPro"/>
</dbReference>
<evidence type="ECO:0000313" key="6">
    <source>
        <dbReference type="Proteomes" id="UP000013378"/>
    </source>
</evidence>
<organism evidence="5 6">
    <name type="scientific">Caldisalinibacter kiritimatiensis</name>
    <dbReference type="NCBI Taxonomy" id="1304284"/>
    <lineage>
        <taxon>Bacteria</taxon>
        <taxon>Bacillati</taxon>
        <taxon>Bacillota</taxon>
        <taxon>Tissierellia</taxon>
        <taxon>Tissierellales</taxon>
        <taxon>Thermohalobacteraceae</taxon>
        <taxon>Caldisalinibacter</taxon>
    </lineage>
</organism>
<keyword evidence="6" id="KW-1185">Reference proteome</keyword>
<reference evidence="5 6" key="1">
    <citation type="journal article" date="2015" name="Geomicrobiol. J.">
        <title>Caldisalinibacter kiritimatiensis gen. nov., sp. nov., a moderately thermohalophilic thiosulfate-reducing bacterium from a hypersaline microbial mat.</title>
        <authorList>
            <person name="Ben Hania W."/>
            <person name="Joseph M."/>
            <person name="Fiebig A."/>
            <person name="Bunk B."/>
            <person name="Klenk H.-P."/>
            <person name="Fardeau M.-L."/>
            <person name="Spring S."/>
        </authorList>
    </citation>
    <scope>NUCLEOTIDE SEQUENCE [LARGE SCALE GENOMIC DNA]</scope>
    <source>
        <strain evidence="5 6">L21-TH-D2</strain>
    </source>
</reference>
<dbReference type="GO" id="GO:0005829">
    <property type="term" value="C:cytosol"/>
    <property type="evidence" value="ECO:0007669"/>
    <property type="project" value="TreeGrafter"/>
</dbReference>
<dbReference type="InterPro" id="IPR001387">
    <property type="entry name" value="Cro/C1-type_HTH"/>
</dbReference>
<dbReference type="Gene3D" id="3.40.50.280">
    <property type="entry name" value="Cobalamin-binding domain"/>
    <property type="match status" value="1"/>
</dbReference>
<dbReference type="SUPFAM" id="SSF47413">
    <property type="entry name" value="lambda repressor-like DNA-binding domains"/>
    <property type="match status" value="1"/>
</dbReference>
<dbReference type="PANTHER" id="PTHR45833">
    <property type="entry name" value="METHIONINE SYNTHASE"/>
    <property type="match status" value="1"/>
</dbReference>
<dbReference type="OrthoDB" id="5756833at2"/>
<dbReference type="GO" id="GO:0046653">
    <property type="term" value="P:tetrahydrofolate metabolic process"/>
    <property type="evidence" value="ECO:0007669"/>
    <property type="project" value="TreeGrafter"/>
</dbReference>
<dbReference type="InterPro" id="IPR006158">
    <property type="entry name" value="Cobalamin-bd"/>
</dbReference>
<evidence type="ECO:0000256" key="1">
    <source>
        <dbReference type="ARBA" id="ARBA00022723"/>
    </source>
</evidence>
<dbReference type="PANTHER" id="PTHR45833:SF1">
    <property type="entry name" value="METHIONINE SYNTHASE"/>
    <property type="match status" value="1"/>
</dbReference>
<dbReference type="SUPFAM" id="SSF52242">
    <property type="entry name" value="Cobalamin (vitamin B12)-binding domain"/>
    <property type="match status" value="1"/>
</dbReference>
<dbReference type="AlphaFoldDB" id="R1CWP7"/>
<proteinExistence type="predicted"/>
<dbReference type="PROSITE" id="PS51332">
    <property type="entry name" value="B12_BINDING"/>
    <property type="match status" value="1"/>
</dbReference>
<dbReference type="eggNOG" id="COG5012">
    <property type="taxonomic scope" value="Bacteria"/>
</dbReference>
<evidence type="ECO:0000259" key="3">
    <source>
        <dbReference type="PROSITE" id="PS50943"/>
    </source>
</evidence>
<dbReference type="InterPro" id="IPR036594">
    <property type="entry name" value="Meth_synthase_dom"/>
</dbReference>
<dbReference type="Pfam" id="PF02607">
    <property type="entry name" value="B12-binding_2"/>
    <property type="match status" value="1"/>
</dbReference>
<dbReference type="Pfam" id="PF02310">
    <property type="entry name" value="B12-binding"/>
    <property type="match status" value="1"/>
</dbReference>
<comment type="caution">
    <text evidence="5">The sequence shown here is derived from an EMBL/GenBank/DDBJ whole genome shotgun (WGS) entry which is preliminary data.</text>
</comment>
<evidence type="ECO:0000313" key="5">
    <source>
        <dbReference type="EMBL" id="EOD01034.1"/>
    </source>
</evidence>
<dbReference type="eggNOG" id="COG1396">
    <property type="taxonomic scope" value="Bacteria"/>
</dbReference>